<evidence type="ECO:0000256" key="1">
    <source>
        <dbReference type="SAM" id="SignalP"/>
    </source>
</evidence>
<dbReference type="Proteomes" id="UP000700334">
    <property type="component" value="Unassembled WGS sequence"/>
</dbReference>
<evidence type="ECO:0000313" key="2">
    <source>
        <dbReference type="EMBL" id="KAG8506103.1"/>
    </source>
</evidence>
<gene>
    <name evidence="2" type="ORF">J0S82_020755</name>
</gene>
<dbReference type="PRINTS" id="PR01155">
    <property type="entry name" value="VIP2RECEPTOR"/>
</dbReference>
<dbReference type="GO" id="GO:0016020">
    <property type="term" value="C:membrane"/>
    <property type="evidence" value="ECO:0007669"/>
    <property type="project" value="InterPro"/>
</dbReference>
<keyword evidence="1" id="KW-0732">Signal</keyword>
<dbReference type="EMBL" id="JAGFMF010012182">
    <property type="protein sequence ID" value="KAG8506103.1"/>
    <property type="molecule type" value="Genomic_DNA"/>
</dbReference>
<dbReference type="InterPro" id="IPR002284">
    <property type="entry name" value="GPCR_2_VIP_rcpt_2"/>
</dbReference>
<organism evidence="2 3">
    <name type="scientific">Galemys pyrenaicus</name>
    <name type="common">Iberian desman</name>
    <name type="synonym">Pyrenean desman</name>
    <dbReference type="NCBI Taxonomy" id="202257"/>
    <lineage>
        <taxon>Eukaryota</taxon>
        <taxon>Metazoa</taxon>
        <taxon>Chordata</taxon>
        <taxon>Craniata</taxon>
        <taxon>Vertebrata</taxon>
        <taxon>Euteleostomi</taxon>
        <taxon>Mammalia</taxon>
        <taxon>Eutheria</taxon>
        <taxon>Laurasiatheria</taxon>
        <taxon>Eulipotyphla</taxon>
        <taxon>Talpidae</taxon>
        <taxon>Galemys</taxon>
    </lineage>
</organism>
<feature type="chain" id="PRO_5035286035" evidence="1">
    <location>
        <begin position="25"/>
        <end position="136"/>
    </location>
</feature>
<accession>A0A8J5ZHR5</accession>
<keyword evidence="3" id="KW-1185">Reference proteome</keyword>
<dbReference type="AlphaFoldDB" id="A0A8J5ZHR5"/>
<name>A0A8J5ZHR5_GALPY</name>
<comment type="caution">
    <text evidence="2">The sequence shown here is derived from an EMBL/GenBank/DDBJ whole genome shotgun (WGS) entry which is preliminary data.</text>
</comment>
<feature type="signal peptide" evidence="1">
    <location>
        <begin position="1"/>
        <end position="24"/>
    </location>
</feature>
<keyword evidence="2" id="KW-0675">Receptor</keyword>
<evidence type="ECO:0000313" key="3">
    <source>
        <dbReference type="Proteomes" id="UP000700334"/>
    </source>
</evidence>
<reference evidence="2" key="1">
    <citation type="journal article" date="2021" name="Evol. Appl.">
        <title>The genome of the Pyrenean desman and the effects of bottlenecks and inbreeding on the genomic landscape of an endangered species.</title>
        <authorList>
            <person name="Escoda L."/>
            <person name="Castresana J."/>
        </authorList>
    </citation>
    <scope>NUCLEOTIDE SEQUENCE</scope>
    <source>
        <strain evidence="2">IBE-C5619</strain>
    </source>
</reference>
<sequence length="136" mass="14322">MRAPALLPPALLTCCGWLLAPVSSIHPECRLHLEIQEEETKCTALLGAQAGAHRVTAQVILAQSGTKGGNVSEVVQAARAAARRVVGWLRQEGAKWALTGAPESGPHSGASGITQVPASSLVFDRFPFLCVAFKKK</sequence>
<protein>
    <submittedName>
        <fullName evidence="2">Vasoactive intestinal polypeptide receptor 2</fullName>
    </submittedName>
</protein>
<dbReference type="OrthoDB" id="5967113at2759"/>
<proteinExistence type="predicted"/>
<dbReference type="GO" id="GO:0004999">
    <property type="term" value="F:vasoactive intestinal polypeptide receptor activity"/>
    <property type="evidence" value="ECO:0007669"/>
    <property type="project" value="InterPro"/>
</dbReference>